<dbReference type="Pfam" id="PF20329">
    <property type="entry name" value="DUF6624"/>
    <property type="match status" value="1"/>
</dbReference>
<reference evidence="2 3" key="2">
    <citation type="journal article" date="2020" name="Microbiol. Resour. Announc.">
        <title>Antarctic desert soil bacteria exhibit high novel natural product potential, evaluated through long-read genome sequencing and comparative genomics.</title>
        <authorList>
            <person name="Benaud N."/>
            <person name="Edwards R.J."/>
            <person name="Amos T.G."/>
            <person name="D'Agostino P.M."/>
            <person name="Gutierrez-Chavez C."/>
            <person name="Montgomery K."/>
            <person name="Nicetic I."/>
            <person name="Ferrari B.C."/>
        </authorList>
    </citation>
    <scope>NUCLEOTIDE SEQUENCE [LARGE SCALE GENOMIC DNA]</scope>
    <source>
        <strain evidence="2 3">SPB151</strain>
    </source>
</reference>
<dbReference type="AlphaFoldDB" id="A0A7G6WWJ1"/>
<dbReference type="InterPro" id="IPR046732">
    <property type="entry name" value="DUF6624"/>
</dbReference>
<organism evidence="2 3">
    <name type="scientific">Kribbella qitaiheensis</name>
    <dbReference type="NCBI Taxonomy" id="1544730"/>
    <lineage>
        <taxon>Bacteria</taxon>
        <taxon>Bacillati</taxon>
        <taxon>Actinomycetota</taxon>
        <taxon>Actinomycetes</taxon>
        <taxon>Propionibacteriales</taxon>
        <taxon>Kribbellaceae</taxon>
        <taxon>Kribbella</taxon>
    </lineage>
</organism>
<dbReference type="EMBL" id="CP043661">
    <property type="protein sequence ID" value="QNE18356.1"/>
    <property type="molecule type" value="Genomic_DNA"/>
</dbReference>
<sequence length="224" mass="24437">MHEELRSELLGRLDADRAAVAALLASADEYRESFASRPEAAASIVWPYGLLEWAPAETAPATVRRVITVVHENTKWLGQIITQYGWPGRSLVGEDGADAAWLILQHVGSGVPTIGTPEGLAFQRTCLPILEDAVLKGEAHPRHLAHLADNLHARADEPPEFAVLISAYSVVDGQAVFTHPTDLAAIDRRRAEIGLSPFAEDVRRRSLAEPQSPTGAHRIEPWAR</sequence>
<evidence type="ECO:0000313" key="3">
    <source>
        <dbReference type="Proteomes" id="UP000515563"/>
    </source>
</evidence>
<reference evidence="3" key="1">
    <citation type="submission" date="2019-09" db="EMBL/GenBank/DDBJ databases">
        <title>Antimicrobial potential of Antarctic Bacteria.</title>
        <authorList>
            <person name="Benaud N."/>
            <person name="Edwards R.J."/>
            <person name="Ferrari B.C."/>
        </authorList>
    </citation>
    <scope>NUCLEOTIDE SEQUENCE [LARGE SCALE GENOMIC DNA]</scope>
    <source>
        <strain evidence="3">SPB151</strain>
    </source>
</reference>
<dbReference type="Proteomes" id="UP000515563">
    <property type="component" value="Chromosome"/>
</dbReference>
<keyword evidence="3" id="KW-1185">Reference proteome</keyword>
<evidence type="ECO:0000313" key="2">
    <source>
        <dbReference type="EMBL" id="QNE18356.1"/>
    </source>
</evidence>
<dbReference type="RefSeq" id="WP_185447441.1">
    <property type="nucleotide sequence ID" value="NZ_CP043661.1"/>
</dbReference>
<protein>
    <submittedName>
        <fullName evidence="2">Uncharacterized protein</fullName>
    </submittedName>
</protein>
<evidence type="ECO:0000256" key="1">
    <source>
        <dbReference type="SAM" id="MobiDB-lite"/>
    </source>
</evidence>
<name>A0A7G6WWJ1_9ACTN</name>
<feature type="region of interest" description="Disordered" evidence="1">
    <location>
        <begin position="204"/>
        <end position="224"/>
    </location>
</feature>
<proteinExistence type="predicted"/>
<accession>A0A7G6WWJ1</accession>
<gene>
    <name evidence="2" type="ORF">F1D05_11205</name>
</gene>
<dbReference type="KEGG" id="kqi:F1D05_11205"/>